<evidence type="ECO:0000256" key="2">
    <source>
        <dbReference type="ARBA" id="ARBA00023002"/>
    </source>
</evidence>
<dbReference type="InterPro" id="IPR029479">
    <property type="entry name" value="Nitroreductase"/>
</dbReference>
<sequence length="188" mass="20779">MSRAFSQEAIAPSLFEECVDLATRAPSAGKTQGWSLLVLAEDETSQYWDIALPAEKREGFAFPSLLNAPLIALVLADPHAYLSRYSEPDKASTGLGESVEQWPAPYWTIDASFATMTLLLALEDRGVSSLFFAHAQEERLREFFGIPAHVQVLGTIACGYALSYNERKGRSSSRARHTASSVIHRSRW</sequence>
<dbReference type="GO" id="GO:0016491">
    <property type="term" value="F:oxidoreductase activity"/>
    <property type="evidence" value="ECO:0007669"/>
    <property type="project" value="UniProtKB-KW"/>
</dbReference>
<name>A0A6J6CXN8_9ZZZZ</name>
<evidence type="ECO:0000313" key="4">
    <source>
        <dbReference type="EMBL" id="CAB4554973.1"/>
    </source>
</evidence>
<dbReference type="SUPFAM" id="SSF55469">
    <property type="entry name" value="FMN-dependent nitroreductase-like"/>
    <property type="match status" value="1"/>
</dbReference>
<dbReference type="EMBL" id="CAEZTI010000001">
    <property type="protein sequence ID" value="CAB4554973.1"/>
    <property type="molecule type" value="Genomic_DNA"/>
</dbReference>
<dbReference type="PANTHER" id="PTHR43673:SF10">
    <property type="entry name" value="NADH DEHYDROGENASE_NAD(P)H NITROREDUCTASE XCC3605-RELATED"/>
    <property type="match status" value="1"/>
</dbReference>
<reference evidence="4" key="1">
    <citation type="submission" date="2020-05" db="EMBL/GenBank/DDBJ databases">
        <authorList>
            <person name="Chiriac C."/>
            <person name="Salcher M."/>
            <person name="Ghai R."/>
            <person name="Kavagutti S V."/>
        </authorList>
    </citation>
    <scope>NUCLEOTIDE SEQUENCE</scope>
</reference>
<dbReference type="PANTHER" id="PTHR43673">
    <property type="entry name" value="NAD(P)H NITROREDUCTASE YDGI-RELATED"/>
    <property type="match status" value="1"/>
</dbReference>
<evidence type="ECO:0000256" key="1">
    <source>
        <dbReference type="ARBA" id="ARBA00007118"/>
    </source>
</evidence>
<dbReference type="AlphaFoldDB" id="A0A6J6CXN8"/>
<evidence type="ECO:0000259" key="3">
    <source>
        <dbReference type="Pfam" id="PF00881"/>
    </source>
</evidence>
<feature type="domain" description="Nitroreductase" evidence="3">
    <location>
        <begin position="3"/>
        <end position="160"/>
    </location>
</feature>
<accession>A0A6J6CXN8</accession>
<organism evidence="4">
    <name type="scientific">freshwater metagenome</name>
    <dbReference type="NCBI Taxonomy" id="449393"/>
    <lineage>
        <taxon>unclassified sequences</taxon>
        <taxon>metagenomes</taxon>
        <taxon>ecological metagenomes</taxon>
    </lineage>
</organism>
<gene>
    <name evidence="4" type="ORF">UFOPK1619_00017</name>
</gene>
<dbReference type="CDD" id="cd02062">
    <property type="entry name" value="Nitro_FMN_reductase"/>
    <property type="match status" value="1"/>
</dbReference>
<dbReference type="Gene3D" id="3.40.109.10">
    <property type="entry name" value="NADH Oxidase"/>
    <property type="match status" value="1"/>
</dbReference>
<proteinExistence type="inferred from homology"/>
<keyword evidence="2" id="KW-0560">Oxidoreductase</keyword>
<dbReference type="Pfam" id="PF00881">
    <property type="entry name" value="Nitroreductase"/>
    <property type="match status" value="1"/>
</dbReference>
<protein>
    <submittedName>
        <fullName evidence="4">Unannotated protein</fullName>
    </submittedName>
</protein>
<comment type="similarity">
    <text evidence="1">Belongs to the nitroreductase family.</text>
</comment>
<dbReference type="InterPro" id="IPR000415">
    <property type="entry name" value="Nitroreductase-like"/>
</dbReference>